<protein>
    <recommendedName>
        <fullName evidence="4">Secreted protein</fullName>
    </recommendedName>
</protein>
<comment type="caution">
    <text evidence="2">The sequence shown here is derived from an EMBL/GenBank/DDBJ whole genome shotgun (WGS) entry which is preliminary data.</text>
</comment>
<gene>
    <name evidence="2" type="ORF">QVD17_06759</name>
</gene>
<feature type="signal peptide" evidence="1">
    <location>
        <begin position="1"/>
        <end position="18"/>
    </location>
</feature>
<sequence>MTAICVVFVRILPLPLVADFREEKRGIRQRRKANRAKLLWPFREVQLYRTRPAFERAPGLTWKSAVNLLEVQRREAFRDSTYCDPKCSL</sequence>
<keyword evidence="1" id="KW-0732">Signal</keyword>
<evidence type="ECO:0000313" key="3">
    <source>
        <dbReference type="Proteomes" id="UP001229421"/>
    </source>
</evidence>
<dbReference type="AlphaFoldDB" id="A0AAD8P6T1"/>
<feature type="chain" id="PRO_5042073895" description="Secreted protein" evidence="1">
    <location>
        <begin position="19"/>
        <end position="89"/>
    </location>
</feature>
<dbReference type="EMBL" id="JAUHHV010000001">
    <property type="protein sequence ID" value="KAK1440925.1"/>
    <property type="molecule type" value="Genomic_DNA"/>
</dbReference>
<reference evidence="2" key="1">
    <citation type="journal article" date="2023" name="bioRxiv">
        <title>Improved chromosome-level genome assembly for marigold (Tagetes erecta).</title>
        <authorList>
            <person name="Jiang F."/>
            <person name="Yuan L."/>
            <person name="Wang S."/>
            <person name="Wang H."/>
            <person name="Xu D."/>
            <person name="Wang A."/>
            <person name="Fan W."/>
        </authorList>
    </citation>
    <scope>NUCLEOTIDE SEQUENCE</scope>
    <source>
        <strain evidence="2">WSJ</strain>
        <tissue evidence="2">Leaf</tissue>
    </source>
</reference>
<evidence type="ECO:0000256" key="1">
    <source>
        <dbReference type="SAM" id="SignalP"/>
    </source>
</evidence>
<proteinExistence type="predicted"/>
<organism evidence="2 3">
    <name type="scientific">Tagetes erecta</name>
    <name type="common">African marigold</name>
    <dbReference type="NCBI Taxonomy" id="13708"/>
    <lineage>
        <taxon>Eukaryota</taxon>
        <taxon>Viridiplantae</taxon>
        <taxon>Streptophyta</taxon>
        <taxon>Embryophyta</taxon>
        <taxon>Tracheophyta</taxon>
        <taxon>Spermatophyta</taxon>
        <taxon>Magnoliopsida</taxon>
        <taxon>eudicotyledons</taxon>
        <taxon>Gunneridae</taxon>
        <taxon>Pentapetalae</taxon>
        <taxon>asterids</taxon>
        <taxon>campanulids</taxon>
        <taxon>Asterales</taxon>
        <taxon>Asteraceae</taxon>
        <taxon>Asteroideae</taxon>
        <taxon>Heliantheae alliance</taxon>
        <taxon>Tageteae</taxon>
        <taxon>Tagetes</taxon>
    </lineage>
</organism>
<evidence type="ECO:0008006" key="4">
    <source>
        <dbReference type="Google" id="ProtNLM"/>
    </source>
</evidence>
<evidence type="ECO:0000313" key="2">
    <source>
        <dbReference type="EMBL" id="KAK1440925.1"/>
    </source>
</evidence>
<dbReference type="Proteomes" id="UP001229421">
    <property type="component" value="Unassembled WGS sequence"/>
</dbReference>
<accession>A0AAD8P6T1</accession>
<keyword evidence="3" id="KW-1185">Reference proteome</keyword>
<name>A0AAD8P6T1_TARER</name>